<comment type="caution">
    <text evidence="1">The sequence shown here is derived from an EMBL/GenBank/DDBJ whole genome shotgun (WGS) entry which is preliminary data.</text>
</comment>
<dbReference type="PANTHER" id="PTHR47017:SF1">
    <property type="entry name" value="ACYL-COA"/>
    <property type="match status" value="1"/>
</dbReference>
<dbReference type="Gene3D" id="3.40.630.30">
    <property type="match status" value="1"/>
</dbReference>
<dbReference type="SUPFAM" id="SSF55729">
    <property type="entry name" value="Acyl-CoA N-acyltransferases (Nat)"/>
    <property type="match status" value="1"/>
</dbReference>
<accession>A0ABU5NZP2</accession>
<proteinExistence type="predicted"/>
<dbReference type="PANTHER" id="PTHR47017">
    <property type="entry name" value="ACYL-COA"/>
    <property type="match status" value="1"/>
</dbReference>
<gene>
    <name evidence="1" type="ORF">U5822_11080</name>
</gene>
<dbReference type="RefSeq" id="WP_322855685.1">
    <property type="nucleotide sequence ID" value="NZ_JAYDCJ010000003.1"/>
</dbReference>
<dbReference type="Proteomes" id="UP001305746">
    <property type="component" value="Unassembled WGS sequence"/>
</dbReference>
<organism evidence="1 2">
    <name type="scientific">Marinobacter qingdaonensis</name>
    <dbReference type="NCBI Taxonomy" id="3108486"/>
    <lineage>
        <taxon>Bacteria</taxon>
        <taxon>Pseudomonadati</taxon>
        <taxon>Pseudomonadota</taxon>
        <taxon>Gammaproteobacteria</taxon>
        <taxon>Pseudomonadales</taxon>
        <taxon>Marinobacteraceae</taxon>
        <taxon>Marinobacter</taxon>
    </lineage>
</organism>
<dbReference type="InterPro" id="IPR016181">
    <property type="entry name" value="Acyl_CoA_acyltransferase"/>
</dbReference>
<sequence>MPDPGHHTLTVDTCGTIDEIPREAWERLAGRANPFLRYEFFQALEASGCTSVASGWQPSHLVFRVDDRIAGVAPAYLKRHSMGEYVFDWAWADAYRRHGLNYYPKLLIAIPFTPSQGPRLLLDENLRPRLKGHQLQDLLDTLADRLEVPSWHLLFPDHRDQALLSHDDQLHRIGCQFHWHNRDYQRFDDFLAELTSRKRKSIRKERRQVADQGIRFRHYHGLDVPDQVLAAFYVFYQATYLKRGQQPYLNRDFFDRVRASLPEHLHLIMAVRDGQMIAGALFLQGVDTLYGRYWGCLDEYNHLHFETCYYQGIELAIELGLSRFDAGAQGEHKLVRGFEPVLTHSWHGIAHPGFREAIAEFTRDEAEQVRGYHQEALSLLPFRQRDGD</sequence>
<name>A0ABU5NZP2_9GAMM</name>
<protein>
    <submittedName>
        <fullName evidence="1">GNAT family N-acetyltransferase</fullName>
    </submittedName>
</protein>
<evidence type="ECO:0000313" key="2">
    <source>
        <dbReference type="Proteomes" id="UP001305746"/>
    </source>
</evidence>
<keyword evidence="2" id="KW-1185">Reference proteome</keyword>
<dbReference type="InterPro" id="IPR007434">
    <property type="entry name" value="FemAB-like"/>
</dbReference>
<dbReference type="EMBL" id="JAYDCJ010000003">
    <property type="protein sequence ID" value="MEA1081217.1"/>
    <property type="molecule type" value="Genomic_DNA"/>
</dbReference>
<dbReference type="Pfam" id="PF04339">
    <property type="entry name" value="FemAB_like"/>
    <property type="match status" value="1"/>
</dbReference>
<evidence type="ECO:0000313" key="1">
    <source>
        <dbReference type="EMBL" id="MEA1081217.1"/>
    </source>
</evidence>
<reference evidence="1 2" key="1">
    <citation type="submission" date="2023-12" db="EMBL/GenBank/DDBJ databases">
        <title>Marinobacter qingdaonensis sp. nov., isolated from the intertidal sediment of Qingdao, PR China.</title>
        <authorList>
            <person name="Li Y."/>
        </authorList>
    </citation>
    <scope>NUCLEOTIDE SEQUENCE [LARGE SCALE GENOMIC DNA]</scope>
    <source>
        <strain evidence="1 2">ASW11-75</strain>
    </source>
</reference>